<comment type="similarity">
    <text evidence="1">Belongs to the CsoR family.</text>
</comment>
<protein>
    <recommendedName>
        <fullName evidence="5">Copper-sensing transcriptional repressor CsoR</fullName>
    </recommendedName>
</protein>
<dbReference type="Pfam" id="PF02583">
    <property type="entry name" value="Trns_repr_metal"/>
    <property type="match status" value="1"/>
</dbReference>
<dbReference type="GO" id="GO:0003677">
    <property type="term" value="F:DNA binding"/>
    <property type="evidence" value="ECO:0007669"/>
    <property type="project" value="InterPro"/>
</dbReference>
<dbReference type="InterPro" id="IPR038390">
    <property type="entry name" value="Metal_Tscrpt_repr_sf"/>
</dbReference>
<dbReference type="PANTHER" id="PTHR33677">
    <property type="entry name" value="TRANSCRIPTIONAL REPRESSOR FRMR-RELATED"/>
    <property type="match status" value="1"/>
</dbReference>
<evidence type="ECO:0000256" key="2">
    <source>
        <dbReference type="ARBA" id="ARBA00023008"/>
    </source>
</evidence>
<proteinExistence type="inferred from homology"/>
<name>A0A127A4M9_9MICC</name>
<dbReference type="PATRIC" id="fig|37927.3.peg.3010"/>
<keyword evidence="4" id="KW-1185">Reference proteome</keyword>
<gene>
    <name evidence="3" type="ORF">SA2016_2930</name>
</gene>
<dbReference type="InterPro" id="IPR003735">
    <property type="entry name" value="Metal_Tscrpt_repr"/>
</dbReference>
<reference evidence="3 4" key="1">
    <citation type="submission" date="2016-02" db="EMBL/GenBank/DDBJ databases">
        <title>Complete genome of Sinomonas atrocyanea KCTC 3377.</title>
        <authorList>
            <person name="Kim K.M."/>
        </authorList>
    </citation>
    <scope>NUCLEOTIDE SEQUENCE [LARGE SCALE GENOMIC DNA]</scope>
    <source>
        <strain evidence="3 4">KCTC 3377</strain>
    </source>
</reference>
<dbReference type="CDD" id="cd10148">
    <property type="entry name" value="CsoR-like_DUF156"/>
    <property type="match status" value="1"/>
</dbReference>
<dbReference type="GO" id="GO:0045892">
    <property type="term" value="P:negative regulation of DNA-templated transcription"/>
    <property type="evidence" value="ECO:0007669"/>
    <property type="project" value="UniProtKB-ARBA"/>
</dbReference>
<dbReference type="RefSeq" id="WP_066499341.1">
    <property type="nucleotide sequence ID" value="NZ_BJMO01000086.1"/>
</dbReference>
<dbReference type="OrthoDB" id="9809524at2"/>
<evidence type="ECO:0000313" key="4">
    <source>
        <dbReference type="Proteomes" id="UP000070134"/>
    </source>
</evidence>
<evidence type="ECO:0000313" key="3">
    <source>
        <dbReference type="EMBL" id="AMM33595.1"/>
    </source>
</evidence>
<dbReference type="EMBL" id="CP014518">
    <property type="protein sequence ID" value="AMM33595.1"/>
    <property type="molecule type" value="Genomic_DNA"/>
</dbReference>
<dbReference type="PANTHER" id="PTHR33677:SF5">
    <property type="entry name" value="TRANSCRIPTIONAL REPRESSOR FRMR"/>
    <property type="match status" value="1"/>
</dbReference>
<evidence type="ECO:0008006" key="5">
    <source>
        <dbReference type="Google" id="ProtNLM"/>
    </source>
</evidence>
<dbReference type="GO" id="GO:0046872">
    <property type="term" value="F:metal ion binding"/>
    <property type="evidence" value="ECO:0007669"/>
    <property type="project" value="InterPro"/>
</dbReference>
<dbReference type="AlphaFoldDB" id="A0A127A4M9"/>
<organism evidence="3 4">
    <name type="scientific">Sinomonas atrocyanea</name>
    <dbReference type="NCBI Taxonomy" id="37927"/>
    <lineage>
        <taxon>Bacteria</taxon>
        <taxon>Bacillati</taxon>
        <taxon>Actinomycetota</taxon>
        <taxon>Actinomycetes</taxon>
        <taxon>Micrococcales</taxon>
        <taxon>Micrococcaceae</taxon>
        <taxon>Sinomonas</taxon>
    </lineage>
</organism>
<dbReference type="STRING" id="37927.SA2016_2930"/>
<dbReference type="KEGG" id="satk:SA2016_2930"/>
<sequence>MKGVSVEGSAPQDLPQSVELRRLANRLKRAHGQLKAVIDAVESGANCRAVITQLAAVRGALDKAGFELISAAMSECASTPAAPGGGEGGGLTMEELRRLFLTLA</sequence>
<dbReference type="Proteomes" id="UP000070134">
    <property type="component" value="Chromosome"/>
</dbReference>
<evidence type="ECO:0000256" key="1">
    <source>
        <dbReference type="ARBA" id="ARBA00005428"/>
    </source>
</evidence>
<dbReference type="Gene3D" id="1.20.58.1000">
    <property type="entry name" value="Metal-sensitive repressor, helix protomer"/>
    <property type="match status" value="1"/>
</dbReference>
<keyword evidence="2" id="KW-0186">Copper</keyword>
<accession>A0A127A4M9</accession>